<organism evidence="3">
    <name type="scientific">Chloropicon laureae</name>
    <dbReference type="NCBI Taxonomy" id="464258"/>
    <lineage>
        <taxon>Eukaryota</taxon>
        <taxon>Viridiplantae</taxon>
        <taxon>Chlorophyta</taxon>
        <taxon>Chloropicophyceae</taxon>
        <taxon>Chloropicales</taxon>
        <taxon>Chloropicaceae</taxon>
        <taxon>Chloropicon</taxon>
    </lineage>
</organism>
<name>A0A7S3E3L5_9CHLO</name>
<feature type="chain" id="PRO_5031002301" evidence="2">
    <location>
        <begin position="32"/>
        <end position="460"/>
    </location>
</feature>
<feature type="region of interest" description="Disordered" evidence="1">
    <location>
        <begin position="56"/>
        <end position="95"/>
    </location>
</feature>
<evidence type="ECO:0000313" key="3">
    <source>
        <dbReference type="EMBL" id="CAE0022590.1"/>
    </source>
</evidence>
<reference evidence="3" key="1">
    <citation type="submission" date="2021-01" db="EMBL/GenBank/DDBJ databases">
        <authorList>
            <person name="Corre E."/>
            <person name="Pelletier E."/>
            <person name="Niang G."/>
            <person name="Scheremetjew M."/>
            <person name="Finn R."/>
            <person name="Kale V."/>
            <person name="Holt S."/>
            <person name="Cochrane G."/>
            <person name="Meng A."/>
            <person name="Brown T."/>
            <person name="Cohen L."/>
        </authorList>
    </citation>
    <scope>NUCLEOTIDE SEQUENCE</scope>
    <source>
        <strain evidence="3">RCC856</strain>
    </source>
</reference>
<dbReference type="AlphaFoldDB" id="A0A7S3E3L5"/>
<proteinExistence type="predicted"/>
<protein>
    <submittedName>
        <fullName evidence="3">Uncharacterized protein</fullName>
    </submittedName>
</protein>
<accession>A0A7S3E3L5</accession>
<keyword evidence="2" id="KW-0732">Signal</keyword>
<evidence type="ECO:0000256" key="1">
    <source>
        <dbReference type="SAM" id="MobiDB-lite"/>
    </source>
</evidence>
<gene>
    <name evidence="3" type="ORF">CLAU1311_LOCUS6017</name>
</gene>
<sequence length="460" mass="44790">MAVLRNGGRGLRLALLLAGLLLCSGGSSSVAADFAAGRRGLLAGGAGGAGADGAGGNGGQGGTAVSNAKDGNAVSNGGDAGKSGTQKKKEKEREDLERTYKGFSPAMRADPYNQFVYDSLVNDLNADIAGLATALGGAGGSAFSLDGADGEGGSEGGLAVSNGGCNSGASQCENGGVALAEGDGALAVAEQGFAVAFGGDDTRAYGGGGYAEGSGAALSLPQAVVPLGGDPSSLAFQNDFYIDSDGQVAGGFAFSLFGGSSNTDIGGSAVTDPEGSAAFSSGALSVDTLSYGLGAGFGFGEDGSLDGGIAAGSTLTNVQAGANAYWNENLGAGEELNFVGGETLSQTYIGRVGDGFAFATSDGGATADADSEAGEGFATGVDLEAAAIAQSDVQAGGAGYYASGEALTTGFAQLDIATDEESAAYQVDTGTDSVTDSDFGTPDIDDEDSLIYRFRDLSDP</sequence>
<evidence type="ECO:0000256" key="2">
    <source>
        <dbReference type="SAM" id="SignalP"/>
    </source>
</evidence>
<dbReference type="EMBL" id="HBHU01009230">
    <property type="protein sequence ID" value="CAE0022590.1"/>
    <property type="molecule type" value="Transcribed_RNA"/>
</dbReference>
<feature type="signal peptide" evidence="2">
    <location>
        <begin position="1"/>
        <end position="31"/>
    </location>
</feature>